<gene>
    <name evidence="3" type="ORF">DWW02_11715</name>
</gene>
<accession>A0A412Z7P6</accession>
<dbReference type="Proteomes" id="UP000284543">
    <property type="component" value="Unassembled WGS sequence"/>
</dbReference>
<dbReference type="PANTHER" id="PTHR30388:SF6">
    <property type="entry name" value="XANTHINE DEHYDROGENASE SUBUNIT A-RELATED"/>
    <property type="match status" value="1"/>
</dbReference>
<organism evidence="3 4">
    <name type="scientific">Enterocloster bolteae</name>
    <dbReference type="NCBI Taxonomy" id="208479"/>
    <lineage>
        <taxon>Bacteria</taxon>
        <taxon>Bacillati</taxon>
        <taxon>Bacillota</taxon>
        <taxon>Clostridia</taxon>
        <taxon>Lachnospirales</taxon>
        <taxon>Lachnospiraceae</taxon>
        <taxon>Enterocloster</taxon>
    </lineage>
</organism>
<proteinExistence type="predicted"/>
<dbReference type="RefSeq" id="WP_118018637.1">
    <property type="nucleotide sequence ID" value="NZ_CAUHGS010000003.1"/>
</dbReference>
<evidence type="ECO:0000313" key="3">
    <source>
        <dbReference type="EMBL" id="RGV76040.1"/>
    </source>
</evidence>
<evidence type="ECO:0000259" key="1">
    <source>
        <dbReference type="Pfam" id="PF02625"/>
    </source>
</evidence>
<dbReference type="PANTHER" id="PTHR30388">
    <property type="entry name" value="ALDEHYDE OXIDOREDUCTASE MOLYBDENUM COFACTOR ASSEMBLY PROTEIN"/>
    <property type="match status" value="1"/>
</dbReference>
<dbReference type="InterPro" id="IPR027051">
    <property type="entry name" value="XdhC_Rossmann_dom"/>
</dbReference>
<protein>
    <submittedName>
        <fullName evidence="3">XdhC/CoxI family protein</fullName>
    </submittedName>
</protein>
<sequence>MKTLFTELRQLLEQGEEAVLVTIIASSGSTPRGTGSRMLVRKDGSIEGTVGGGAVEYQAIQAALKAMEDKVSFAKGFTLTRNQVADIGMVCGGNVVVYFQYIRPGDQVLTGFCGQVLDALSKDEDSWLILDITDETCWQMGLYSPSLGLSGIKGLGQLLEGELFGSNALQKEVDGRTFYIEPLVQAGTVYIFGGGHVAQELVPVLAHVGFRCVVMDDREAFANPQVFPRAERTVVGDMEHISDYVDIRSRDYVCVMTRGHQFDYYVQKQAMALHPYYIGIMGSRNKIRVVTDKLLADGFSLEEIQKCHMPIGTDIGAETPAEIAISIAGELIARRADRMGKKK</sequence>
<dbReference type="Pfam" id="PF13478">
    <property type="entry name" value="XdhC_C"/>
    <property type="match status" value="1"/>
</dbReference>
<dbReference type="Gene3D" id="3.40.50.720">
    <property type="entry name" value="NAD(P)-binding Rossmann-like Domain"/>
    <property type="match status" value="1"/>
</dbReference>
<dbReference type="EMBL" id="QRZM01000004">
    <property type="protein sequence ID" value="RGV76040.1"/>
    <property type="molecule type" value="Genomic_DNA"/>
</dbReference>
<comment type="caution">
    <text evidence="3">The sequence shown here is derived from an EMBL/GenBank/DDBJ whole genome shotgun (WGS) entry which is preliminary data.</text>
</comment>
<feature type="domain" description="XdhC Rossmann" evidence="2">
    <location>
        <begin position="189"/>
        <end position="331"/>
    </location>
</feature>
<name>A0A412Z7P6_9FIRM</name>
<evidence type="ECO:0000259" key="2">
    <source>
        <dbReference type="Pfam" id="PF13478"/>
    </source>
</evidence>
<dbReference type="InterPro" id="IPR052698">
    <property type="entry name" value="MoCofactor_Util/Proc"/>
</dbReference>
<dbReference type="Pfam" id="PF02625">
    <property type="entry name" value="XdhC_CoxI"/>
    <property type="match status" value="1"/>
</dbReference>
<reference evidence="3 4" key="1">
    <citation type="submission" date="2018-08" db="EMBL/GenBank/DDBJ databases">
        <title>A genome reference for cultivated species of the human gut microbiota.</title>
        <authorList>
            <person name="Zou Y."/>
            <person name="Xue W."/>
            <person name="Luo G."/>
        </authorList>
    </citation>
    <scope>NUCLEOTIDE SEQUENCE [LARGE SCALE GENOMIC DNA]</scope>
    <source>
        <strain evidence="3 4">AF14-18</strain>
    </source>
</reference>
<feature type="domain" description="XdhC- CoxI" evidence="1">
    <location>
        <begin position="11"/>
        <end position="70"/>
    </location>
</feature>
<dbReference type="InterPro" id="IPR003777">
    <property type="entry name" value="XdhC_CoxI"/>
</dbReference>
<dbReference type="AlphaFoldDB" id="A0A412Z7P6"/>
<evidence type="ECO:0000313" key="4">
    <source>
        <dbReference type="Proteomes" id="UP000284543"/>
    </source>
</evidence>